<keyword evidence="2" id="KW-0560">Oxidoreductase</keyword>
<dbReference type="InterPro" id="IPR050712">
    <property type="entry name" value="NAD(P)H-dep_reductase"/>
</dbReference>
<dbReference type="SUPFAM" id="SSF52218">
    <property type="entry name" value="Flavoproteins"/>
    <property type="match status" value="1"/>
</dbReference>
<gene>
    <name evidence="2" type="primary">azr</name>
    <name evidence="2" type="ORF">jaqu_02360</name>
</gene>
<protein>
    <submittedName>
        <fullName evidence="2">Azr protein</fullName>
        <ecNumber evidence="2">1.7.-.-</ecNumber>
    </submittedName>
</protein>
<dbReference type="GO" id="GO:0010181">
    <property type="term" value="F:FMN binding"/>
    <property type="evidence" value="ECO:0007669"/>
    <property type="project" value="TreeGrafter"/>
</dbReference>
<dbReference type="Proteomes" id="UP000032232">
    <property type="component" value="Unassembled WGS sequence"/>
</dbReference>
<dbReference type="GO" id="GO:0005829">
    <property type="term" value="C:cytosol"/>
    <property type="evidence" value="ECO:0007669"/>
    <property type="project" value="TreeGrafter"/>
</dbReference>
<dbReference type="PANTHER" id="PTHR30543">
    <property type="entry name" value="CHROMATE REDUCTASE"/>
    <property type="match status" value="1"/>
</dbReference>
<dbReference type="InterPro" id="IPR029039">
    <property type="entry name" value="Flavoprotein-like_sf"/>
</dbReference>
<sequence>MLLGLCGSLRRASLNRKLMLEAFRLHGGSFTEGDLRLPLYDGDLEEAHGIPNEVQTLADQISAVEAVVIATPEYNKGPSGVLKNALDWVSRVDGNPWRDKPVAVMSATAGRAGGERAQYALRLFLLPFRPRVLPGPEVLVGQAASQFDANGRLTNQRSIDALDELMTDLKTQ</sequence>
<evidence type="ECO:0000259" key="1">
    <source>
        <dbReference type="Pfam" id="PF03358"/>
    </source>
</evidence>
<dbReference type="RefSeq" id="WP_170938639.1">
    <property type="nucleotide sequence ID" value="NZ_FZPF01000003.1"/>
</dbReference>
<name>A0A0D1EKA0_9RHOB</name>
<dbReference type="GO" id="GO:0016491">
    <property type="term" value="F:oxidoreductase activity"/>
    <property type="evidence" value="ECO:0007669"/>
    <property type="project" value="UniProtKB-KW"/>
</dbReference>
<dbReference type="EC" id="1.7.-.-" evidence="2"/>
<reference evidence="2 3" key="1">
    <citation type="submission" date="2015-02" db="EMBL/GenBank/DDBJ databases">
        <title>Genome Sequence of Jannaschia aquimarina DSM28248, a member of the Roseobacter clade.</title>
        <authorList>
            <person name="Voget S."/>
            <person name="Daniel R."/>
        </authorList>
    </citation>
    <scope>NUCLEOTIDE SEQUENCE [LARGE SCALE GENOMIC DNA]</scope>
    <source>
        <strain evidence="2 3">GSW-M26</strain>
    </source>
</reference>
<comment type="caution">
    <text evidence="2">The sequence shown here is derived from an EMBL/GenBank/DDBJ whole genome shotgun (WGS) entry which is preliminary data.</text>
</comment>
<dbReference type="Pfam" id="PF03358">
    <property type="entry name" value="FMN_red"/>
    <property type="match status" value="1"/>
</dbReference>
<evidence type="ECO:0000313" key="3">
    <source>
        <dbReference type="Proteomes" id="UP000032232"/>
    </source>
</evidence>
<dbReference type="PANTHER" id="PTHR30543:SF21">
    <property type="entry name" value="NAD(P)H-DEPENDENT FMN REDUCTASE LOT6"/>
    <property type="match status" value="1"/>
</dbReference>
<evidence type="ECO:0000313" key="2">
    <source>
        <dbReference type="EMBL" id="KIT18009.1"/>
    </source>
</evidence>
<dbReference type="EMBL" id="JYFE01000006">
    <property type="protein sequence ID" value="KIT18009.1"/>
    <property type="molecule type" value="Genomic_DNA"/>
</dbReference>
<proteinExistence type="predicted"/>
<organism evidence="2 3">
    <name type="scientific">Jannaschia aquimarina</name>
    <dbReference type="NCBI Taxonomy" id="935700"/>
    <lineage>
        <taxon>Bacteria</taxon>
        <taxon>Pseudomonadati</taxon>
        <taxon>Pseudomonadota</taxon>
        <taxon>Alphaproteobacteria</taxon>
        <taxon>Rhodobacterales</taxon>
        <taxon>Roseobacteraceae</taxon>
        <taxon>Jannaschia</taxon>
    </lineage>
</organism>
<keyword evidence="3" id="KW-1185">Reference proteome</keyword>
<dbReference type="PATRIC" id="fig|935700.4.peg.258"/>
<accession>A0A0D1EKA0</accession>
<feature type="domain" description="NADPH-dependent FMN reductase-like" evidence="1">
    <location>
        <begin position="2"/>
        <end position="144"/>
    </location>
</feature>
<dbReference type="Gene3D" id="3.40.50.360">
    <property type="match status" value="1"/>
</dbReference>
<dbReference type="STRING" id="935700.jaqu_02360"/>
<dbReference type="InterPro" id="IPR005025">
    <property type="entry name" value="FMN_Rdtase-like_dom"/>
</dbReference>
<dbReference type="AlphaFoldDB" id="A0A0D1EKA0"/>